<organism evidence="1 2">
    <name type="scientific">Vaccinium darrowii</name>
    <dbReference type="NCBI Taxonomy" id="229202"/>
    <lineage>
        <taxon>Eukaryota</taxon>
        <taxon>Viridiplantae</taxon>
        <taxon>Streptophyta</taxon>
        <taxon>Embryophyta</taxon>
        <taxon>Tracheophyta</taxon>
        <taxon>Spermatophyta</taxon>
        <taxon>Magnoliopsida</taxon>
        <taxon>eudicotyledons</taxon>
        <taxon>Gunneridae</taxon>
        <taxon>Pentapetalae</taxon>
        <taxon>asterids</taxon>
        <taxon>Ericales</taxon>
        <taxon>Ericaceae</taxon>
        <taxon>Vaccinioideae</taxon>
        <taxon>Vaccinieae</taxon>
        <taxon>Vaccinium</taxon>
    </lineage>
</organism>
<protein>
    <submittedName>
        <fullName evidence="1">Uncharacterized protein</fullName>
    </submittedName>
</protein>
<evidence type="ECO:0000313" key="2">
    <source>
        <dbReference type="Proteomes" id="UP000828048"/>
    </source>
</evidence>
<dbReference type="EMBL" id="CM037156">
    <property type="protein sequence ID" value="KAH7838209.1"/>
    <property type="molecule type" value="Genomic_DNA"/>
</dbReference>
<dbReference type="Proteomes" id="UP000828048">
    <property type="component" value="Chromosome 6"/>
</dbReference>
<comment type="caution">
    <text evidence="1">The sequence shown here is derived from an EMBL/GenBank/DDBJ whole genome shotgun (WGS) entry which is preliminary data.</text>
</comment>
<proteinExistence type="predicted"/>
<sequence length="1404" mass="159626">MESKKHHHHHHHQSPTPPPPPPSSSLFKDISNFKTPKHHHPSSSKNPNNFHSPITPFFSASKQTPLSSSTARPRRPSSSARTKISMRLKAFELEQSKSARKAQVDKEKSLKSLAKSLTVWLNFLLQNPASCGCDLSKMTGENANSKETEVRRGLGHGKRESCSGTGVVGVDRTWRCPKRMRGSAWSGGEKEDGSISNSKFLALQSSLQDVCSFDDLHQRMKLYLSLCSCKEIFSVMTQVAKNIDEGRLKMKAHCPIVTDVGMKEKASRILMCYNPIWLRIGLYIIFGGDSLLPNGDVNSENEIAFLKMVIEKQFFSHAGLAKVYAYNKLVEGLYRPGYFEVLGNVILKRFLLLALILDRAKTQSCLPIKYGIDALDGGSPLLFTLQSHNKSSPQVICDFLSSDVMHGEGNVIAHLVIVGYKVSHQQSPLNEYDFSVSELFDDLRDGVRLCRAVQLLQHDTSILTKIVLPSDTHKKNVANCGTAMQHLKQAGVPLFDEDGSAIGGEDIVSGDKELTLSLLWNIFVHLQLPLLINKTLLLEEISRIRGVNMENLKNSTLLDLLLNWIQAICESYDFRVDGFASLVDGKAMWCLLDYYFRKELDCSCSPMDVGETIGGTSIMSLSDYTDAVHNFILSQKLTTLLGNFPEVLQVSDILEHKGACNSQSVVILLVFLSFQLIIRKNTDQLNFHKLLGFSCQSPEKRRLSMERCFVNSEAVLNQEDRHGSTTKDGIRKFKAIMAWWQDMALQNKRFDKQPGTRLEFSSTSMRSSKEQRENAATVIQSHYRRLMKHKDYMQMKNAISLLQIVIRAWLVEKTKPVTTRFCTRLQDSPCDRWKPSEVVDRYITYIVDRHNFVKLKKSVKIIQHATRAWISRKHNSRSNLAPDTSDFDAVNAAIVVQKCIRGWKGRSIYFQRVTQLEKLSIALEENAMNELQTKAASAIQLYWKKFLVRRSLCCRHLAASKIQSCYRGWFARKHFVSQKQAVVKIQSVFRCLRSLRDVQRYKIATRSAILVQSHVRGWIARRGVRRLKYLIVVLQRHCRGWFSRREILAKREAVIKIQSACRCIKCWKVYCCHRHAATEIQRFVRGQIARRRLLGASSLYKGVSREFTLTSGTWFHSREWSILLNSVLKLQRSEANRKRHSITIIQAYWRGYLARKDSRGKQLLDLRLRVKNTAANVDDSMRIINRLLAALSDLLSMKSVSGVLHTCATLGDSLTSSLPKSFTRKKNKNIILKLISTDMATKYSQKCCEKLVEAGAIDTLIKLIRSVSRSIPDQEVLKHALSTLRNLARYSHLAEVLIGSRGSVEVVLWEFLRNKEEGYFTASELLKKICSSPKGVEAVRNSPALLKRLHNLVEDLRRKAGNEKRNARGVLSKEQVERRLSEAVELLKLITNDKQYQSPCWQIV</sequence>
<reference evidence="1 2" key="1">
    <citation type="journal article" date="2021" name="Hortic Res">
        <title>High-quality reference genome and annotation aids understanding of berry development for evergreen blueberry (Vaccinium darrowii).</title>
        <authorList>
            <person name="Yu J."/>
            <person name="Hulse-Kemp A.M."/>
            <person name="Babiker E."/>
            <person name="Staton M."/>
        </authorList>
    </citation>
    <scope>NUCLEOTIDE SEQUENCE [LARGE SCALE GENOMIC DNA]</scope>
    <source>
        <strain evidence="2">cv. NJ 8807/NJ 8810</strain>
        <tissue evidence="1">Young leaf</tissue>
    </source>
</reference>
<name>A0ACB7XC52_9ERIC</name>
<evidence type="ECO:0000313" key="1">
    <source>
        <dbReference type="EMBL" id="KAH7838209.1"/>
    </source>
</evidence>
<keyword evidence="2" id="KW-1185">Reference proteome</keyword>
<gene>
    <name evidence="1" type="ORF">Vadar_023446</name>
</gene>
<accession>A0ACB7XC52</accession>